<dbReference type="InterPro" id="IPR050595">
    <property type="entry name" value="Bact_response_regulator"/>
</dbReference>
<evidence type="ECO:0000256" key="2">
    <source>
        <dbReference type="PROSITE-ProRule" id="PRU00169"/>
    </source>
</evidence>
<dbReference type="PROSITE" id="PS50110">
    <property type="entry name" value="RESPONSE_REGULATORY"/>
    <property type="match status" value="1"/>
</dbReference>
<feature type="region of interest" description="Disordered" evidence="3">
    <location>
        <begin position="174"/>
        <end position="247"/>
    </location>
</feature>
<dbReference type="InterPro" id="IPR011006">
    <property type="entry name" value="CheY-like_superfamily"/>
</dbReference>
<evidence type="ECO:0000259" key="4">
    <source>
        <dbReference type="PROSITE" id="PS50110"/>
    </source>
</evidence>
<proteinExistence type="predicted"/>
<reference evidence="5 6" key="1">
    <citation type="submission" date="2021-06" db="EMBL/GenBank/DDBJ databases">
        <authorList>
            <person name="Grouzdev D.S."/>
            <person name="Koziaeva V."/>
        </authorList>
    </citation>
    <scope>NUCLEOTIDE SEQUENCE [LARGE SCALE GENOMIC DNA]</scope>
    <source>
        <strain evidence="5 6">22</strain>
    </source>
</reference>
<evidence type="ECO:0000313" key="6">
    <source>
        <dbReference type="Proteomes" id="UP000766595"/>
    </source>
</evidence>
<name>A0A947GEL1_9HYPH</name>
<evidence type="ECO:0000256" key="3">
    <source>
        <dbReference type="SAM" id="MobiDB-lite"/>
    </source>
</evidence>
<dbReference type="Proteomes" id="UP000766595">
    <property type="component" value="Unassembled WGS sequence"/>
</dbReference>
<dbReference type="Pfam" id="PF00072">
    <property type="entry name" value="Response_reg"/>
    <property type="match status" value="1"/>
</dbReference>
<dbReference type="AlphaFoldDB" id="A0A947GEL1"/>
<dbReference type="Gene3D" id="3.40.50.2300">
    <property type="match status" value="1"/>
</dbReference>
<dbReference type="InterPro" id="IPR001789">
    <property type="entry name" value="Sig_transdc_resp-reg_receiver"/>
</dbReference>
<feature type="domain" description="Response regulatory" evidence="4">
    <location>
        <begin position="15"/>
        <end position="134"/>
    </location>
</feature>
<gene>
    <name evidence="5" type="ORF">KL771_19145</name>
</gene>
<organism evidence="5 6">
    <name type="scientific">Prosthecodimorpha staleyi</name>
    <dbReference type="NCBI Taxonomy" id="2840188"/>
    <lineage>
        <taxon>Bacteria</taxon>
        <taxon>Pseudomonadati</taxon>
        <taxon>Pseudomonadota</taxon>
        <taxon>Alphaproteobacteria</taxon>
        <taxon>Hyphomicrobiales</taxon>
        <taxon>Ancalomicrobiaceae</taxon>
        <taxon>Prosthecodimorpha</taxon>
    </lineage>
</organism>
<keyword evidence="6" id="KW-1185">Reference proteome</keyword>
<accession>A0A947GEL1</accession>
<protein>
    <submittedName>
        <fullName evidence="5">Response regulator</fullName>
    </submittedName>
</protein>
<comment type="caution">
    <text evidence="5">The sequence shown here is derived from an EMBL/GenBank/DDBJ whole genome shotgun (WGS) entry which is preliminary data.</text>
</comment>
<keyword evidence="1 2" id="KW-0597">Phosphoprotein</keyword>
<feature type="modified residue" description="4-aspartylphosphate" evidence="2">
    <location>
        <position position="65"/>
    </location>
</feature>
<dbReference type="SUPFAM" id="SSF52172">
    <property type="entry name" value="CheY-like"/>
    <property type="match status" value="1"/>
</dbReference>
<dbReference type="EMBL" id="JAHHZF010000009">
    <property type="protein sequence ID" value="MBT9291591.1"/>
    <property type="molecule type" value="Genomic_DNA"/>
</dbReference>
<dbReference type="PANTHER" id="PTHR44591:SF25">
    <property type="entry name" value="CHEMOTAXIS TWO-COMPONENT RESPONSE REGULATOR"/>
    <property type="match status" value="1"/>
</dbReference>
<sequence length="247" mass="26975">MRHHRAFGLALESLDVVVVDDSRPMQAILRSILHGCRVARVRCFDSAEDALAAMAVEPPHLAIVDWRMKPTSGLKLVRTMRQAKAGALALVPVILVTAHPTLRLIRHAILCGIQSVIAKPFAPNTLVTRILSILADDRRFDLDETGGVLHLEGTLRLLAAQKTRWNALRGLPEDDDTLVLGTPSERRRPPVEVPYRPHPVPPDPHLADPYRPADGQGTAASTPRTAFAAIRRRSDDRATGQAGAEAP</sequence>
<dbReference type="SMART" id="SM00448">
    <property type="entry name" value="REC"/>
    <property type="match status" value="1"/>
</dbReference>
<evidence type="ECO:0000313" key="5">
    <source>
        <dbReference type="EMBL" id="MBT9291591.1"/>
    </source>
</evidence>
<dbReference type="PANTHER" id="PTHR44591">
    <property type="entry name" value="STRESS RESPONSE REGULATOR PROTEIN 1"/>
    <property type="match status" value="1"/>
</dbReference>
<dbReference type="GO" id="GO:0000160">
    <property type="term" value="P:phosphorelay signal transduction system"/>
    <property type="evidence" value="ECO:0007669"/>
    <property type="project" value="InterPro"/>
</dbReference>
<dbReference type="RefSeq" id="WP_261970127.1">
    <property type="nucleotide sequence ID" value="NZ_JAHHZF010000009.1"/>
</dbReference>
<dbReference type="CDD" id="cd00156">
    <property type="entry name" value="REC"/>
    <property type="match status" value="1"/>
</dbReference>
<evidence type="ECO:0000256" key="1">
    <source>
        <dbReference type="ARBA" id="ARBA00022553"/>
    </source>
</evidence>